<dbReference type="SUPFAM" id="SSF55979">
    <property type="entry name" value="DNA clamp"/>
    <property type="match status" value="3"/>
</dbReference>
<sequence length="351" mass="37035">MHLVIHKEDLTRALAATTKVVEARSTIPILSSVQLAAAGDGLAITATDLDISATAGAPAELSKAGNICVSAKLLNDIARKATGDITMSLDGDKLSVKSGRSRFSLATLSAEDFPTLGEDKFDAEFEIDLAALFAPVSFAISTEETRYYLNGVFFKGGSKSEAVATDGHRLGRHIGPELPAFEGIIVPRKTVGLLPKGKVQVAVSQQKIRIVSDDVRITSKLIDGTFPDFERVIPKSNERVVTVDRDALMKASDRVSTVSSERGRAVKFSIAPGSIALAVAAGEASANDEVEAEYSGEPMDIGFNAAYVRDVLNVLPSGPVKLALQDSGTPGLITSDGFEGLTLVCMPMRVS</sequence>
<dbReference type="Gene3D" id="3.10.150.10">
    <property type="entry name" value="DNA Polymerase III, subunit A, domain 2"/>
    <property type="match status" value="1"/>
</dbReference>
<dbReference type="InterPro" id="IPR022635">
    <property type="entry name" value="DNA_polIII_beta_C"/>
</dbReference>
<keyword evidence="9" id="KW-0238">DNA-binding</keyword>
<dbReference type="CDD" id="cd00140">
    <property type="entry name" value="beta_clamp"/>
    <property type="match status" value="1"/>
</dbReference>
<dbReference type="InterPro" id="IPR001001">
    <property type="entry name" value="DNA_polIII_beta"/>
</dbReference>
<comment type="subunit">
    <text evidence="10">Forms a ring-shaped head-to-tail homodimer around DNA.</text>
</comment>
<comment type="caution">
    <text evidence="14">The sequence shown here is derived from an EMBL/GenBank/DDBJ whole genome shotgun (WGS) entry which is preliminary data.</text>
</comment>
<keyword evidence="15" id="KW-1185">Reference proteome</keyword>
<evidence type="ECO:0000259" key="12">
    <source>
        <dbReference type="Pfam" id="PF02767"/>
    </source>
</evidence>
<dbReference type="InterPro" id="IPR022637">
    <property type="entry name" value="DNA_polIII_beta_cen"/>
</dbReference>
<dbReference type="RefSeq" id="WP_207132719.1">
    <property type="nucleotide sequence ID" value="NZ_JAFLNA010000001.1"/>
</dbReference>
<evidence type="ECO:0000259" key="11">
    <source>
        <dbReference type="Pfam" id="PF00712"/>
    </source>
</evidence>
<dbReference type="PIRSF" id="PIRSF000804">
    <property type="entry name" value="DNA_pol_III_b"/>
    <property type="match status" value="1"/>
</dbReference>
<dbReference type="PANTHER" id="PTHR30478:SF0">
    <property type="entry name" value="BETA SLIDING CLAMP"/>
    <property type="match status" value="1"/>
</dbReference>
<dbReference type="Proteomes" id="UP000664699">
    <property type="component" value="Unassembled WGS sequence"/>
</dbReference>
<feature type="domain" description="DNA polymerase III beta sliding clamp N-terminal" evidence="11">
    <location>
        <begin position="1"/>
        <end position="116"/>
    </location>
</feature>
<evidence type="ECO:0000256" key="3">
    <source>
        <dbReference type="ARBA" id="ARBA00021035"/>
    </source>
</evidence>
<proteinExistence type="inferred from homology"/>
<evidence type="ECO:0000313" key="15">
    <source>
        <dbReference type="Proteomes" id="UP000664699"/>
    </source>
</evidence>
<evidence type="ECO:0000256" key="10">
    <source>
        <dbReference type="PIRNR" id="PIRNR000804"/>
    </source>
</evidence>
<dbReference type="InterPro" id="IPR046938">
    <property type="entry name" value="DNA_clamp_sf"/>
</dbReference>
<accession>A0ABS3EAZ3</accession>
<gene>
    <name evidence="14" type="primary">dnaN</name>
    <name evidence="14" type="ORF">JZX89_00075</name>
</gene>
<reference evidence="14 15" key="1">
    <citation type="submission" date="2021-03" db="EMBL/GenBank/DDBJ databases">
        <title>Whole genome sequence of Agrobacterium sp. strain Rnr.</title>
        <authorList>
            <person name="Mafakheri H."/>
            <person name="Taghavi S.M."/>
            <person name="Nemanja K."/>
            <person name="Osdaghi E."/>
        </authorList>
    </citation>
    <scope>NUCLEOTIDE SEQUENCE [LARGE SCALE GENOMIC DNA]</scope>
    <source>
        <strain evidence="14 15">Rnr</strain>
    </source>
</reference>
<dbReference type="PANTHER" id="PTHR30478">
    <property type="entry name" value="DNA POLYMERASE III SUBUNIT BETA"/>
    <property type="match status" value="1"/>
</dbReference>
<keyword evidence="8 10" id="KW-0239">DNA-directed DNA polymerase</keyword>
<evidence type="ECO:0000256" key="4">
    <source>
        <dbReference type="ARBA" id="ARBA00022490"/>
    </source>
</evidence>
<evidence type="ECO:0000256" key="9">
    <source>
        <dbReference type="ARBA" id="ARBA00023125"/>
    </source>
</evidence>
<dbReference type="SMART" id="SM00480">
    <property type="entry name" value="POL3Bc"/>
    <property type="match status" value="1"/>
</dbReference>
<name>A0ABS3EAZ3_9HYPH</name>
<dbReference type="Pfam" id="PF00712">
    <property type="entry name" value="DNA_pol3_beta"/>
    <property type="match status" value="1"/>
</dbReference>
<dbReference type="GO" id="GO:0003887">
    <property type="term" value="F:DNA-directed DNA polymerase activity"/>
    <property type="evidence" value="ECO:0007669"/>
    <property type="project" value="UniProtKB-EC"/>
</dbReference>
<evidence type="ECO:0000256" key="8">
    <source>
        <dbReference type="ARBA" id="ARBA00022932"/>
    </source>
</evidence>
<keyword evidence="4 10" id="KW-0963">Cytoplasm</keyword>
<dbReference type="NCBIfam" id="TIGR00663">
    <property type="entry name" value="dnan"/>
    <property type="match status" value="1"/>
</dbReference>
<keyword evidence="7 10" id="KW-0235">DNA replication</keyword>
<evidence type="ECO:0000256" key="7">
    <source>
        <dbReference type="ARBA" id="ARBA00022705"/>
    </source>
</evidence>
<comment type="function">
    <text evidence="10">Confers DNA tethering and processivity to DNA polymerases and other proteins. Acts as a clamp, forming a ring around DNA (a reaction catalyzed by the clamp-loading complex) which diffuses in an ATP-independent manner freely and bidirectionally along dsDNA. Initially characterized for its ability to contact the catalytic subunit of DNA polymerase III (Pol III), a complex, multichain enzyme responsible for most of the replicative synthesis in bacteria; Pol III exhibits 3'-5' exonuclease proofreading activity. The beta chain is required for initiation of replication as well as for processivity of DNA replication.</text>
</comment>
<organism evidence="14 15">
    <name type="scientific">Agrobacterium burrii</name>
    <dbReference type="NCBI Taxonomy" id="2815339"/>
    <lineage>
        <taxon>Bacteria</taxon>
        <taxon>Pseudomonadati</taxon>
        <taxon>Pseudomonadota</taxon>
        <taxon>Alphaproteobacteria</taxon>
        <taxon>Hyphomicrobiales</taxon>
        <taxon>Rhizobiaceae</taxon>
        <taxon>Rhizobium/Agrobacterium group</taxon>
        <taxon>Agrobacterium</taxon>
        <taxon>Agrobacterium tumefaciens complex</taxon>
    </lineage>
</organism>
<dbReference type="EMBL" id="JAFLNA010000001">
    <property type="protein sequence ID" value="MBO0129141.1"/>
    <property type="molecule type" value="Genomic_DNA"/>
</dbReference>
<comment type="subcellular location">
    <subcellularLocation>
        <location evidence="1 10">Cytoplasm</location>
    </subcellularLocation>
</comment>
<feature type="domain" description="DNA polymerase III beta sliding clamp C-terminal" evidence="13">
    <location>
        <begin position="231"/>
        <end position="349"/>
    </location>
</feature>
<dbReference type="Pfam" id="PF02767">
    <property type="entry name" value="DNA_pol3_beta_2"/>
    <property type="match status" value="1"/>
</dbReference>
<comment type="similarity">
    <text evidence="2 10">Belongs to the beta sliding clamp family.</text>
</comment>
<keyword evidence="6 10" id="KW-0548">Nucleotidyltransferase</keyword>
<evidence type="ECO:0000256" key="1">
    <source>
        <dbReference type="ARBA" id="ARBA00004496"/>
    </source>
</evidence>
<keyword evidence="5 10" id="KW-0808">Transferase</keyword>
<dbReference type="Gene3D" id="3.70.10.10">
    <property type="match status" value="1"/>
</dbReference>
<evidence type="ECO:0000256" key="2">
    <source>
        <dbReference type="ARBA" id="ARBA00010752"/>
    </source>
</evidence>
<dbReference type="InterPro" id="IPR022634">
    <property type="entry name" value="DNA_polIII_beta_N"/>
</dbReference>
<evidence type="ECO:0000313" key="14">
    <source>
        <dbReference type="EMBL" id="MBO0129141.1"/>
    </source>
</evidence>
<evidence type="ECO:0000259" key="13">
    <source>
        <dbReference type="Pfam" id="PF02768"/>
    </source>
</evidence>
<dbReference type="Pfam" id="PF02768">
    <property type="entry name" value="DNA_pol3_beta_3"/>
    <property type="match status" value="1"/>
</dbReference>
<evidence type="ECO:0000256" key="5">
    <source>
        <dbReference type="ARBA" id="ARBA00022679"/>
    </source>
</evidence>
<feature type="domain" description="DNA polymerase III beta sliding clamp central" evidence="12">
    <location>
        <begin position="129"/>
        <end position="228"/>
    </location>
</feature>
<evidence type="ECO:0000256" key="6">
    <source>
        <dbReference type="ARBA" id="ARBA00022695"/>
    </source>
</evidence>
<protein>
    <recommendedName>
        <fullName evidence="3 10">Beta sliding clamp</fullName>
    </recommendedName>
</protein>